<reference evidence="1" key="1">
    <citation type="submission" date="2014-12" db="EMBL/GenBank/DDBJ databases">
        <title>Insight into the proteome of Arion vulgaris.</title>
        <authorList>
            <person name="Aradska J."/>
            <person name="Bulat T."/>
            <person name="Smidak R."/>
            <person name="Sarate P."/>
            <person name="Gangsoo J."/>
            <person name="Sialana F."/>
            <person name="Bilban M."/>
            <person name="Lubec G."/>
        </authorList>
    </citation>
    <scope>NUCLEOTIDE SEQUENCE</scope>
    <source>
        <tissue evidence="1">Skin</tissue>
    </source>
</reference>
<sequence>KKEVADNMSDSDKGSFMDYSMTNLPSRNGVLRVQPMIMSCKLEECFAINKSELNKQILTTSVFGFRRYNKKVVMKENSE</sequence>
<evidence type="ECO:0000313" key="1">
    <source>
        <dbReference type="EMBL" id="CEK59899.1"/>
    </source>
</evidence>
<accession>A0A0B6YUF7</accession>
<protein>
    <submittedName>
        <fullName evidence="1">Uncharacterized protein</fullName>
    </submittedName>
</protein>
<proteinExistence type="predicted"/>
<feature type="non-terminal residue" evidence="1">
    <location>
        <position position="79"/>
    </location>
</feature>
<dbReference type="EMBL" id="HACG01013034">
    <property type="protein sequence ID" value="CEK59899.1"/>
    <property type="molecule type" value="Transcribed_RNA"/>
</dbReference>
<gene>
    <name evidence="1" type="primary">ORF37795</name>
</gene>
<name>A0A0B6YUF7_9EUPU</name>
<organism evidence="1">
    <name type="scientific">Arion vulgaris</name>
    <dbReference type="NCBI Taxonomy" id="1028688"/>
    <lineage>
        <taxon>Eukaryota</taxon>
        <taxon>Metazoa</taxon>
        <taxon>Spiralia</taxon>
        <taxon>Lophotrochozoa</taxon>
        <taxon>Mollusca</taxon>
        <taxon>Gastropoda</taxon>
        <taxon>Heterobranchia</taxon>
        <taxon>Euthyneura</taxon>
        <taxon>Panpulmonata</taxon>
        <taxon>Eupulmonata</taxon>
        <taxon>Stylommatophora</taxon>
        <taxon>Helicina</taxon>
        <taxon>Arionoidea</taxon>
        <taxon>Arionidae</taxon>
        <taxon>Arion</taxon>
    </lineage>
</organism>
<dbReference type="AlphaFoldDB" id="A0A0B6YUF7"/>
<feature type="non-terminal residue" evidence="1">
    <location>
        <position position="1"/>
    </location>
</feature>